<evidence type="ECO:0000256" key="4">
    <source>
        <dbReference type="ARBA" id="ARBA00023212"/>
    </source>
</evidence>
<evidence type="ECO:0000313" key="9">
    <source>
        <dbReference type="EMBL" id="OHT07436.1"/>
    </source>
</evidence>
<dbReference type="RefSeq" id="XP_068360572.1">
    <property type="nucleotide sequence ID" value="XM_068503687.1"/>
</dbReference>
<keyword evidence="4" id="KW-0206">Cytoskeleton</keyword>
<proteinExistence type="predicted"/>
<reference evidence="9" key="1">
    <citation type="submission" date="2016-10" db="EMBL/GenBank/DDBJ databases">
        <authorList>
            <person name="Benchimol M."/>
            <person name="Almeida L.G."/>
            <person name="Vasconcelos A.T."/>
            <person name="Perreira-Neves A."/>
            <person name="Rosa I.A."/>
            <person name="Tasca T."/>
            <person name="Bogo M.R."/>
            <person name="de Souza W."/>
        </authorList>
    </citation>
    <scope>NUCLEOTIDE SEQUENCE [LARGE SCALE GENOMIC DNA]</scope>
    <source>
        <strain evidence="9">K</strain>
    </source>
</reference>
<dbReference type="PANTHER" id="PTHR21490">
    <property type="entry name" value="ENKURIN-RELATED"/>
    <property type="match status" value="1"/>
</dbReference>
<evidence type="ECO:0000259" key="8">
    <source>
        <dbReference type="PROSITE" id="PS51665"/>
    </source>
</evidence>
<sequence>MFEEEESIYSLIPKPPPVIIKDPLHVSKFSGSTAFETAKKRGHGTMGEPADVIHKDPKKFLKKHSVCKDLPPKQRTMPHGQETLNKPPVPRQNEIPKAAQHQKKNLILDNWKSAPKTKKLHPDKPQTWYTDKKDFGKVPKYLGRVQEEFEAEATYWDNVRESSMPEDTETRCRLLTEDEKETILEGLNENLADIKKRYSAMSFGQDHMSFRKRKEEMESQMAQIEEDIKTFSRQNVYITE</sequence>
<evidence type="ECO:0000256" key="5">
    <source>
        <dbReference type="ARBA" id="ARBA00023273"/>
    </source>
</evidence>
<keyword evidence="3" id="KW-0963">Cytoplasm</keyword>
<keyword evidence="6" id="KW-0175">Coiled coil</keyword>
<dbReference type="Pfam" id="PF13864">
    <property type="entry name" value="Enkurin"/>
    <property type="match status" value="1"/>
</dbReference>
<dbReference type="InterPro" id="IPR052102">
    <property type="entry name" value="Enkurin_domain-protein"/>
</dbReference>
<dbReference type="GeneID" id="94838391"/>
<feature type="region of interest" description="Disordered" evidence="7">
    <location>
        <begin position="38"/>
        <end position="91"/>
    </location>
</feature>
<gene>
    <name evidence="9" type="ORF">TRFO_24323</name>
</gene>
<comment type="caution">
    <text evidence="9">The sequence shown here is derived from an EMBL/GenBank/DDBJ whole genome shotgun (WGS) entry which is preliminary data.</text>
</comment>
<dbReference type="PANTHER" id="PTHR21490:SF0">
    <property type="entry name" value="ENKURIN"/>
    <property type="match status" value="1"/>
</dbReference>
<evidence type="ECO:0000313" key="10">
    <source>
        <dbReference type="Proteomes" id="UP000179807"/>
    </source>
</evidence>
<dbReference type="Proteomes" id="UP000179807">
    <property type="component" value="Unassembled WGS sequence"/>
</dbReference>
<dbReference type="EMBL" id="MLAK01000696">
    <property type="protein sequence ID" value="OHT07436.1"/>
    <property type="molecule type" value="Genomic_DNA"/>
</dbReference>
<dbReference type="GO" id="GO:0005929">
    <property type="term" value="C:cilium"/>
    <property type="evidence" value="ECO:0007669"/>
    <property type="project" value="UniProtKB-SubCell"/>
</dbReference>
<keyword evidence="10" id="KW-1185">Reference proteome</keyword>
<dbReference type="OrthoDB" id="2123594at2759"/>
<evidence type="ECO:0000256" key="2">
    <source>
        <dbReference type="ARBA" id="ARBA00004245"/>
    </source>
</evidence>
<keyword evidence="5" id="KW-0966">Cell projection</keyword>
<dbReference type="GO" id="GO:0005516">
    <property type="term" value="F:calmodulin binding"/>
    <property type="evidence" value="ECO:0007669"/>
    <property type="project" value="TreeGrafter"/>
</dbReference>
<comment type="subcellular location">
    <subcellularLocation>
        <location evidence="1">Cell projection</location>
        <location evidence="1">Cilium</location>
    </subcellularLocation>
    <subcellularLocation>
        <location evidence="2">Cytoplasm</location>
        <location evidence="2">Cytoskeleton</location>
    </subcellularLocation>
</comment>
<organism evidence="9 10">
    <name type="scientific">Tritrichomonas foetus</name>
    <dbReference type="NCBI Taxonomy" id="1144522"/>
    <lineage>
        <taxon>Eukaryota</taxon>
        <taxon>Metamonada</taxon>
        <taxon>Parabasalia</taxon>
        <taxon>Tritrichomonadida</taxon>
        <taxon>Tritrichomonadidae</taxon>
        <taxon>Tritrichomonas</taxon>
    </lineage>
</organism>
<dbReference type="VEuPathDB" id="TrichDB:TRFO_24323"/>
<feature type="coiled-coil region" evidence="6">
    <location>
        <begin position="177"/>
        <end position="234"/>
    </location>
</feature>
<evidence type="ECO:0000256" key="1">
    <source>
        <dbReference type="ARBA" id="ARBA00004138"/>
    </source>
</evidence>
<protein>
    <submittedName>
        <fullName evidence="9">Enkurin</fullName>
    </submittedName>
</protein>
<evidence type="ECO:0000256" key="6">
    <source>
        <dbReference type="SAM" id="Coils"/>
    </source>
</evidence>
<evidence type="ECO:0000256" key="3">
    <source>
        <dbReference type="ARBA" id="ARBA00022490"/>
    </source>
</evidence>
<dbReference type="GO" id="GO:0005856">
    <property type="term" value="C:cytoskeleton"/>
    <property type="evidence" value="ECO:0007669"/>
    <property type="project" value="UniProtKB-SubCell"/>
</dbReference>
<dbReference type="AlphaFoldDB" id="A0A1J4KCL2"/>
<dbReference type="PROSITE" id="PS51665">
    <property type="entry name" value="ENKURIN"/>
    <property type="match status" value="1"/>
</dbReference>
<feature type="domain" description="Enkurin" evidence="8">
    <location>
        <begin position="147"/>
        <end position="239"/>
    </location>
</feature>
<dbReference type="InterPro" id="IPR027012">
    <property type="entry name" value="Enkurin_dom"/>
</dbReference>
<name>A0A1J4KCL2_9EUKA</name>
<accession>A0A1J4KCL2</accession>
<evidence type="ECO:0000256" key="7">
    <source>
        <dbReference type="SAM" id="MobiDB-lite"/>
    </source>
</evidence>